<evidence type="ECO:0008006" key="4">
    <source>
        <dbReference type="Google" id="ProtNLM"/>
    </source>
</evidence>
<dbReference type="AlphaFoldDB" id="A0A2L0EY92"/>
<evidence type="ECO:0000256" key="1">
    <source>
        <dbReference type="SAM" id="MobiDB-lite"/>
    </source>
</evidence>
<dbReference type="RefSeq" id="WP_104982831.1">
    <property type="nucleotide sequence ID" value="NZ_CP012673.1"/>
</dbReference>
<dbReference type="SUPFAM" id="SSF142906">
    <property type="entry name" value="YjbR-like"/>
    <property type="match status" value="1"/>
</dbReference>
<dbReference type="EMBL" id="CP012673">
    <property type="protein sequence ID" value="AUX44278.1"/>
    <property type="molecule type" value="Genomic_DNA"/>
</dbReference>
<protein>
    <recommendedName>
        <fullName evidence="4">DifB protein</fullName>
    </recommendedName>
</protein>
<dbReference type="Gene3D" id="3.90.1150.30">
    <property type="match status" value="1"/>
</dbReference>
<evidence type="ECO:0000313" key="2">
    <source>
        <dbReference type="EMBL" id="AUX44278.1"/>
    </source>
</evidence>
<accession>A0A2L0EY92</accession>
<gene>
    <name evidence="2" type="ORF">SOCE26_057420</name>
</gene>
<reference evidence="2 3" key="1">
    <citation type="submission" date="2015-09" db="EMBL/GenBank/DDBJ databases">
        <title>Sorangium comparison.</title>
        <authorList>
            <person name="Zaburannyi N."/>
            <person name="Bunk B."/>
            <person name="Overmann J."/>
            <person name="Mueller R."/>
        </authorList>
    </citation>
    <scope>NUCLEOTIDE SEQUENCE [LARGE SCALE GENOMIC DNA]</scope>
    <source>
        <strain evidence="2 3">So ce26</strain>
    </source>
</reference>
<feature type="compositionally biased region" description="Low complexity" evidence="1">
    <location>
        <begin position="169"/>
        <end position="178"/>
    </location>
</feature>
<feature type="compositionally biased region" description="Low complexity" evidence="1">
    <location>
        <begin position="124"/>
        <end position="139"/>
    </location>
</feature>
<feature type="region of interest" description="Disordered" evidence="1">
    <location>
        <begin position="123"/>
        <end position="190"/>
    </location>
</feature>
<feature type="compositionally biased region" description="Low complexity" evidence="1">
    <location>
        <begin position="148"/>
        <end position="161"/>
    </location>
</feature>
<evidence type="ECO:0000313" key="3">
    <source>
        <dbReference type="Proteomes" id="UP000238348"/>
    </source>
</evidence>
<dbReference type="Pfam" id="PF04237">
    <property type="entry name" value="YjbR"/>
    <property type="match status" value="1"/>
</dbReference>
<dbReference type="InterPro" id="IPR038056">
    <property type="entry name" value="YjbR-like_sf"/>
</dbReference>
<organism evidence="2 3">
    <name type="scientific">Sorangium cellulosum</name>
    <name type="common">Polyangium cellulosum</name>
    <dbReference type="NCBI Taxonomy" id="56"/>
    <lineage>
        <taxon>Bacteria</taxon>
        <taxon>Pseudomonadati</taxon>
        <taxon>Myxococcota</taxon>
        <taxon>Polyangia</taxon>
        <taxon>Polyangiales</taxon>
        <taxon>Polyangiaceae</taxon>
        <taxon>Sorangium</taxon>
    </lineage>
</organism>
<dbReference type="Proteomes" id="UP000238348">
    <property type="component" value="Chromosome"/>
</dbReference>
<name>A0A2L0EY92_SORCE</name>
<dbReference type="OrthoDB" id="8479417at2"/>
<proteinExistence type="predicted"/>
<dbReference type="InterPro" id="IPR058532">
    <property type="entry name" value="YjbR/MT2646/Rv2570-like"/>
</dbReference>
<sequence length="190" mass="20199">MTATNNDARFTPILARLRDAALAYPEAVEEFPWGDRVVKVRGKIFAFLNSHEGKLLVTAKLPESGKIALMLPFAEPTGYNLGKSGWVTARLGPEDDVPEAMLLEWIEESYRAVAPKRLSQALGSAAPAPRAKAAPAKRAAPSRRDGQGKPAATATKAAPGKPGKKKTPVKAAATATKGSPARRPQPRKQG</sequence>